<feature type="repeat" description="PPR" evidence="3">
    <location>
        <begin position="380"/>
        <end position="414"/>
    </location>
</feature>
<keyword evidence="5" id="KW-1133">Transmembrane helix</keyword>
<comment type="caution">
    <text evidence="7">The sequence shown here is derived from an EMBL/GenBank/DDBJ whole genome shotgun (WGS) entry which is preliminary data.</text>
</comment>
<keyword evidence="2" id="KW-0809">Transit peptide</keyword>
<protein>
    <submittedName>
        <fullName evidence="7">Pentatricopeptide repeat-containing protein MRL1</fullName>
    </submittedName>
</protein>
<evidence type="ECO:0000259" key="6">
    <source>
        <dbReference type="Pfam" id="PF17177"/>
    </source>
</evidence>
<evidence type="ECO:0000313" key="8">
    <source>
        <dbReference type="Proteomes" id="UP000623129"/>
    </source>
</evidence>
<feature type="compositionally biased region" description="Basic and acidic residues" evidence="4">
    <location>
        <begin position="237"/>
        <end position="251"/>
    </location>
</feature>
<evidence type="ECO:0000256" key="4">
    <source>
        <dbReference type="SAM" id="MobiDB-lite"/>
    </source>
</evidence>
<evidence type="ECO:0000313" key="7">
    <source>
        <dbReference type="EMBL" id="KAF3327099.1"/>
    </source>
</evidence>
<dbReference type="Gene3D" id="1.25.40.10">
    <property type="entry name" value="Tetratricopeptide repeat domain"/>
    <property type="match status" value="3"/>
</dbReference>
<feature type="repeat" description="PPR" evidence="3">
    <location>
        <begin position="522"/>
        <end position="556"/>
    </location>
</feature>
<dbReference type="InterPro" id="IPR033443">
    <property type="entry name" value="PROP1-like_PPR_dom"/>
</dbReference>
<dbReference type="InterPro" id="IPR053303">
    <property type="entry name" value="Chloroplast_PPR"/>
</dbReference>
<dbReference type="PROSITE" id="PS51375">
    <property type="entry name" value="PPR"/>
    <property type="match status" value="8"/>
</dbReference>
<feature type="transmembrane region" description="Helical" evidence="5">
    <location>
        <begin position="71"/>
        <end position="96"/>
    </location>
</feature>
<evidence type="ECO:0000256" key="3">
    <source>
        <dbReference type="PROSITE-ProRule" id="PRU00708"/>
    </source>
</evidence>
<feature type="repeat" description="PPR" evidence="3">
    <location>
        <begin position="627"/>
        <end position="661"/>
    </location>
</feature>
<keyword evidence="5" id="KW-0472">Membrane</keyword>
<dbReference type="Pfam" id="PF01535">
    <property type="entry name" value="PPR"/>
    <property type="match status" value="3"/>
</dbReference>
<name>A0A833QPW9_9POAL</name>
<dbReference type="PANTHER" id="PTHR47935">
    <property type="entry name" value="PENTATRICOPEPTIDE REPEAT-CONTAINING PROTEIN MRL1, CHLOROPLASTIC"/>
    <property type="match status" value="1"/>
</dbReference>
<accession>A0A833QPW9</accession>
<dbReference type="PANTHER" id="PTHR47935:SF1">
    <property type="entry name" value="PENTATRICOPEPTIDE REPEAT-CONTAINING PROTEIN MRL1, CHLOROPLASTIC"/>
    <property type="match status" value="1"/>
</dbReference>
<dbReference type="FunFam" id="1.25.40.10:FF:000542">
    <property type="entry name" value="Pentatricopeptide repeat-containing protein MRL1, chloroplastic isoform X1"/>
    <property type="match status" value="1"/>
</dbReference>
<gene>
    <name evidence="7" type="ORF">FCM35_KLT07217</name>
</gene>
<evidence type="ECO:0000256" key="1">
    <source>
        <dbReference type="ARBA" id="ARBA00022737"/>
    </source>
</evidence>
<dbReference type="AlphaFoldDB" id="A0A833QPW9"/>
<reference evidence="7" key="1">
    <citation type="submission" date="2020-01" db="EMBL/GenBank/DDBJ databases">
        <title>Genome sequence of Kobresia littledalei, the first chromosome-level genome in the family Cyperaceae.</title>
        <authorList>
            <person name="Qu G."/>
        </authorList>
    </citation>
    <scope>NUCLEOTIDE SEQUENCE</scope>
    <source>
        <strain evidence="7">C.B.Clarke</strain>
        <tissue evidence="7">Leaf</tissue>
    </source>
</reference>
<keyword evidence="5" id="KW-0812">Transmembrane</keyword>
<feature type="domain" description="PROP1-like PPR" evidence="6">
    <location>
        <begin position="423"/>
        <end position="587"/>
    </location>
</feature>
<dbReference type="Proteomes" id="UP000623129">
    <property type="component" value="Unassembled WGS sequence"/>
</dbReference>
<feature type="repeat" description="PPR" evidence="3">
    <location>
        <begin position="450"/>
        <end position="480"/>
    </location>
</feature>
<feature type="repeat" description="PPR" evidence="3">
    <location>
        <begin position="487"/>
        <end position="521"/>
    </location>
</feature>
<organism evidence="7 8">
    <name type="scientific">Carex littledalei</name>
    <dbReference type="NCBI Taxonomy" id="544730"/>
    <lineage>
        <taxon>Eukaryota</taxon>
        <taxon>Viridiplantae</taxon>
        <taxon>Streptophyta</taxon>
        <taxon>Embryophyta</taxon>
        <taxon>Tracheophyta</taxon>
        <taxon>Spermatophyta</taxon>
        <taxon>Magnoliopsida</taxon>
        <taxon>Liliopsida</taxon>
        <taxon>Poales</taxon>
        <taxon>Cyperaceae</taxon>
        <taxon>Cyperoideae</taxon>
        <taxon>Cariceae</taxon>
        <taxon>Carex</taxon>
        <taxon>Carex subgen. Euthyceras</taxon>
    </lineage>
</organism>
<feature type="repeat" description="PPR" evidence="3">
    <location>
        <begin position="345"/>
        <end position="379"/>
    </location>
</feature>
<dbReference type="InterPro" id="IPR002885">
    <property type="entry name" value="PPR_rpt"/>
</dbReference>
<proteinExistence type="predicted"/>
<dbReference type="NCBIfam" id="TIGR00756">
    <property type="entry name" value="PPR"/>
    <property type="match status" value="7"/>
</dbReference>
<dbReference type="EMBL" id="SWLB01000017">
    <property type="protein sequence ID" value="KAF3327099.1"/>
    <property type="molecule type" value="Genomic_DNA"/>
</dbReference>
<sequence>MGLSFCPKSKSLISSSFPTPASSSSPVSFSPSFTRRELLCGSRPPRLRSRYNCKKSGFRTRIPRCSLQDSIVARYFTAIAAAAAAAAAIRLVYLYYVDQRSHISSVEVEELSKTIENSESITQDLEPITNHEIHIDDVKKIHTEADTFEFPKTALDSNSTSVALSVKDISVKDIQGETSEEIFKSSVKEEFEMGAISKSLISKNAIQFAVSMAEGSSHGRSEYKHGRTTVVCMKEGPPSKERSHQLKRNEGSHSSPNTSNGKFTKFPRTNKIQSGNRDRPAYLYTYSRLLKDGRLRDCVDLLQSVDREGLLNMDKIHHASFFNACKSRKAAEVAIRFGKLIRYPRMSTFNMLLSVCASSEDFDGAYQVMLMLKEAGLQPDCKLYTTLISVFAKSGKVDAMFEVFHEMVTAGVEPTVNTYGALIDGCAKAGQVAKAFGAYGILRSKNVQPDRVIYNALITACGESGAIDRAFDVLSEMLNEPKPILPDHVTVGALIKTCIQAGQVDRAREVYKMLDEYNIRGTVEVYTIAIRSCSLNGDLQFALEIYNDMKSKGIQPDEMFLSTLIDVAGHAGKIEEAFEIMHQARVEGIRVGNISYSSLMGACCNAKDWGRALQLFEEIKSRKIIPTVSMMNALITSLCEDGQILKSIAIIDEMKKVGVQPNDITYSVLIIACEKKDEAEMAFDLFEEAKASKVAITSTLCGCLTGLCLQRYDKECSLGNITVNFDSGKPQISNKWTSLALMVYHETISANVKPKVDALSQVLGCMKFPSDKLLRNKLIESLGLQFDVSNGPNVSSLLEGFGEYDPRSFHLLEEAAAIGLVPRVSFKDSPLIVDVCDLQTHVAQVFPFIKKCECILI</sequence>
<dbReference type="OrthoDB" id="185373at2759"/>
<dbReference type="FunFam" id="1.25.40.10:FF:000678">
    <property type="entry name" value="Pentatricopeptide repeat-containing protein MRL1 chloroplastic"/>
    <property type="match status" value="1"/>
</dbReference>
<evidence type="ECO:0000256" key="5">
    <source>
        <dbReference type="SAM" id="Phobius"/>
    </source>
</evidence>
<dbReference type="Pfam" id="PF17177">
    <property type="entry name" value="PPR_long"/>
    <property type="match status" value="1"/>
</dbReference>
<keyword evidence="8" id="KW-1185">Reference proteome</keyword>
<evidence type="ECO:0000256" key="2">
    <source>
        <dbReference type="ARBA" id="ARBA00022946"/>
    </source>
</evidence>
<feature type="repeat" description="PPR" evidence="3">
    <location>
        <begin position="592"/>
        <end position="626"/>
    </location>
</feature>
<feature type="region of interest" description="Disordered" evidence="4">
    <location>
        <begin position="233"/>
        <end position="276"/>
    </location>
</feature>
<feature type="compositionally biased region" description="Polar residues" evidence="4">
    <location>
        <begin position="252"/>
        <end position="262"/>
    </location>
</feature>
<keyword evidence="1" id="KW-0677">Repeat</keyword>
<feature type="repeat" description="PPR" evidence="3">
    <location>
        <begin position="415"/>
        <end position="449"/>
    </location>
</feature>
<dbReference type="InterPro" id="IPR011990">
    <property type="entry name" value="TPR-like_helical_dom_sf"/>
</dbReference>
<dbReference type="Pfam" id="PF13041">
    <property type="entry name" value="PPR_2"/>
    <property type="match status" value="1"/>
</dbReference>